<dbReference type="AlphaFoldDB" id="A0A2T0S3A2"/>
<evidence type="ECO:0000313" key="1">
    <source>
        <dbReference type="EMBL" id="PRY27793.1"/>
    </source>
</evidence>
<name>A0A2T0S3A2_9BACT</name>
<evidence type="ECO:0000313" key="2">
    <source>
        <dbReference type="Proteomes" id="UP000238375"/>
    </source>
</evidence>
<organism evidence="1 2">
    <name type="scientific">Spirosoma oryzae</name>
    <dbReference type="NCBI Taxonomy" id="1469603"/>
    <lineage>
        <taxon>Bacteria</taxon>
        <taxon>Pseudomonadati</taxon>
        <taxon>Bacteroidota</taxon>
        <taxon>Cytophagia</taxon>
        <taxon>Cytophagales</taxon>
        <taxon>Cytophagaceae</taxon>
        <taxon>Spirosoma</taxon>
    </lineage>
</organism>
<gene>
    <name evidence="1" type="ORF">CLV58_13111</name>
</gene>
<keyword evidence="2" id="KW-1185">Reference proteome</keyword>
<proteinExistence type="predicted"/>
<protein>
    <submittedName>
        <fullName evidence="1">Uncharacterized protein</fullName>
    </submittedName>
</protein>
<reference evidence="1 2" key="1">
    <citation type="submission" date="2018-03" db="EMBL/GenBank/DDBJ databases">
        <title>Genomic Encyclopedia of Archaeal and Bacterial Type Strains, Phase II (KMG-II): from individual species to whole genera.</title>
        <authorList>
            <person name="Goeker M."/>
        </authorList>
    </citation>
    <scope>NUCLEOTIDE SEQUENCE [LARGE SCALE GENOMIC DNA]</scope>
    <source>
        <strain evidence="1 2">DSM 28354</strain>
    </source>
</reference>
<comment type="caution">
    <text evidence="1">The sequence shown here is derived from an EMBL/GenBank/DDBJ whole genome shotgun (WGS) entry which is preliminary data.</text>
</comment>
<sequence length="52" mass="6304">MSMDEYLDWLSRGERQREQTKTSFIQQEMTLEEQQVVASIFSHRDIDLQQLK</sequence>
<dbReference type="Proteomes" id="UP000238375">
    <property type="component" value="Unassembled WGS sequence"/>
</dbReference>
<dbReference type="EMBL" id="PVTE01000031">
    <property type="protein sequence ID" value="PRY27793.1"/>
    <property type="molecule type" value="Genomic_DNA"/>
</dbReference>
<accession>A0A2T0S3A2</accession>